<accession>A0ABP2EEM1</accession>
<protein>
    <submittedName>
        <fullName evidence="2">Uncharacterized protein</fullName>
    </submittedName>
</protein>
<comment type="caution">
    <text evidence="2">The sequence shown here is derived from an EMBL/GenBank/DDBJ whole genome shotgun (WGS) entry which is preliminary data.</text>
</comment>
<keyword evidence="3" id="KW-1185">Reference proteome</keyword>
<evidence type="ECO:0000256" key="1">
    <source>
        <dbReference type="SAM" id="Phobius"/>
    </source>
</evidence>
<sequence length="58" mass="6851">MKLIDKLILPQVIILIMKKNNLFIASNLQYYLLGSLLMVYLHFKHECFVIINNHGKSY</sequence>
<keyword evidence="1" id="KW-0472">Membrane</keyword>
<keyword evidence="1" id="KW-0812">Transmembrane</keyword>
<dbReference type="EMBL" id="AALD02000014">
    <property type="protein sequence ID" value="EEQ10786.1"/>
    <property type="molecule type" value="Genomic_DNA"/>
</dbReference>
<feature type="transmembrane region" description="Helical" evidence="1">
    <location>
        <begin position="21"/>
        <end position="43"/>
    </location>
</feature>
<organism evidence="2 3">
    <name type="scientific">Yersinia mollaretii (strain ATCC 43969 / DSM 18520 / CIP 103324 / CNY 7263 / WAIP 204)</name>
    <dbReference type="NCBI Taxonomy" id="349967"/>
    <lineage>
        <taxon>Bacteria</taxon>
        <taxon>Pseudomonadati</taxon>
        <taxon>Pseudomonadota</taxon>
        <taxon>Gammaproteobacteria</taxon>
        <taxon>Enterobacterales</taxon>
        <taxon>Yersiniaceae</taxon>
        <taxon>Yersinia</taxon>
    </lineage>
</organism>
<reference evidence="2" key="1">
    <citation type="submission" date="2008-12" db="EMBL/GenBank/DDBJ databases">
        <title>Annotation of the Yersinia mollaretii ATCC 43969 genome.</title>
        <authorList>
            <person name="Read T.D."/>
            <person name="Akmal A."/>
            <person name="Bishop-Lilly K."/>
            <person name="Chen P.E."/>
            <person name="Cook C."/>
            <person name="Kiley M.P."/>
            <person name="Lentz S."/>
            <person name="Mateczun A."/>
            <person name="Nagarajan N."/>
            <person name="Nolan N."/>
            <person name="Osborne B.I."/>
            <person name="Pop M."/>
            <person name="Sozhamannan S."/>
            <person name="Stewart A.C."/>
            <person name="Sulakvelidze A."/>
            <person name="Thomason B."/>
            <person name="Willner K."/>
            <person name="Zwick M.E."/>
        </authorList>
    </citation>
    <scope>NUCLEOTIDE SEQUENCE [LARGE SCALE GENOMIC DNA]</scope>
    <source>
        <strain evidence="2">ATCC 43969</strain>
    </source>
</reference>
<evidence type="ECO:0000313" key="3">
    <source>
        <dbReference type="Proteomes" id="UP000003027"/>
    </source>
</evidence>
<keyword evidence="1" id="KW-1133">Transmembrane helix</keyword>
<proteinExistence type="predicted"/>
<evidence type="ECO:0000313" key="2">
    <source>
        <dbReference type="EMBL" id="EEQ10786.1"/>
    </source>
</evidence>
<gene>
    <name evidence="2" type="ORF">ymoll0001_8330</name>
</gene>
<dbReference type="Proteomes" id="UP000003027">
    <property type="component" value="Unassembled WGS sequence"/>
</dbReference>
<name>A0ABP2EEM1_YERMW</name>